<protein>
    <submittedName>
        <fullName evidence="1">Uncharacterized protein</fullName>
    </submittedName>
</protein>
<proteinExistence type="predicted"/>
<organism evidence="1">
    <name type="scientific">marine sediment metagenome</name>
    <dbReference type="NCBI Taxonomy" id="412755"/>
    <lineage>
        <taxon>unclassified sequences</taxon>
        <taxon>metagenomes</taxon>
        <taxon>ecological metagenomes</taxon>
    </lineage>
</organism>
<gene>
    <name evidence="1" type="ORF">S03H2_18769</name>
</gene>
<comment type="caution">
    <text evidence="1">The sequence shown here is derived from an EMBL/GenBank/DDBJ whole genome shotgun (WGS) entry which is preliminary data.</text>
</comment>
<name>X1H7A9_9ZZZZ</name>
<sequence>GAKNEKKSEKTDDEKSESRIYTARKSDGVILTEKANVVGRIVDAQIAKLKKMQKNAINGDKVKEYNKMLEMYSAKLIALQIDEKTVISESDGGFDFDSIEIETEE</sequence>
<accession>X1H7A9</accession>
<feature type="non-terminal residue" evidence="1">
    <location>
        <position position="1"/>
    </location>
</feature>
<evidence type="ECO:0000313" key="1">
    <source>
        <dbReference type="EMBL" id="GAH41193.1"/>
    </source>
</evidence>
<reference evidence="1" key="1">
    <citation type="journal article" date="2014" name="Front. Microbiol.">
        <title>High frequency of phylogenetically diverse reductive dehalogenase-homologous genes in deep subseafloor sedimentary metagenomes.</title>
        <authorList>
            <person name="Kawai M."/>
            <person name="Futagami T."/>
            <person name="Toyoda A."/>
            <person name="Takaki Y."/>
            <person name="Nishi S."/>
            <person name="Hori S."/>
            <person name="Arai W."/>
            <person name="Tsubouchi T."/>
            <person name="Morono Y."/>
            <person name="Uchiyama I."/>
            <person name="Ito T."/>
            <person name="Fujiyama A."/>
            <person name="Inagaki F."/>
            <person name="Takami H."/>
        </authorList>
    </citation>
    <scope>NUCLEOTIDE SEQUENCE</scope>
    <source>
        <strain evidence="1">Expedition CK06-06</strain>
    </source>
</reference>
<dbReference type="EMBL" id="BARU01009757">
    <property type="protein sequence ID" value="GAH41193.1"/>
    <property type="molecule type" value="Genomic_DNA"/>
</dbReference>
<dbReference type="AlphaFoldDB" id="X1H7A9"/>